<accession>A0A419EZA3</accession>
<feature type="region of interest" description="Disordered" evidence="1">
    <location>
        <begin position="34"/>
        <end position="61"/>
    </location>
</feature>
<feature type="compositionally biased region" description="Basic and acidic residues" evidence="1">
    <location>
        <begin position="52"/>
        <end position="61"/>
    </location>
</feature>
<comment type="caution">
    <text evidence="2">The sequence shown here is derived from an EMBL/GenBank/DDBJ whole genome shotgun (WGS) entry which is preliminary data.</text>
</comment>
<reference evidence="2 3" key="1">
    <citation type="journal article" date="2017" name="ISME J.">
        <title>Energy and carbon metabolisms in a deep terrestrial subsurface fluid microbial community.</title>
        <authorList>
            <person name="Momper L."/>
            <person name="Jungbluth S.P."/>
            <person name="Lee M.D."/>
            <person name="Amend J.P."/>
        </authorList>
    </citation>
    <scope>NUCLEOTIDE SEQUENCE [LARGE SCALE GENOMIC DNA]</scope>
    <source>
        <strain evidence="2">SURF_17</strain>
    </source>
</reference>
<gene>
    <name evidence="2" type="ORF">C4532_08715</name>
</gene>
<dbReference type="AlphaFoldDB" id="A0A419EZA3"/>
<evidence type="ECO:0000256" key="1">
    <source>
        <dbReference type="SAM" id="MobiDB-lite"/>
    </source>
</evidence>
<organism evidence="2 3">
    <name type="scientific">Candidatus Abyssobacteria bacterium SURF_17</name>
    <dbReference type="NCBI Taxonomy" id="2093361"/>
    <lineage>
        <taxon>Bacteria</taxon>
        <taxon>Pseudomonadati</taxon>
        <taxon>Candidatus Hydrogenedentota</taxon>
        <taxon>Candidatus Abyssobacteria</taxon>
    </lineage>
</organism>
<protein>
    <submittedName>
        <fullName evidence="2">Uncharacterized protein</fullName>
    </submittedName>
</protein>
<proteinExistence type="predicted"/>
<name>A0A419EZA3_9BACT</name>
<dbReference type="EMBL" id="QZKI01000065">
    <property type="protein sequence ID" value="RJP70755.1"/>
    <property type="molecule type" value="Genomic_DNA"/>
</dbReference>
<evidence type="ECO:0000313" key="3">
    <source>
        <dbReference type="Proteomes" id="UP000285961"/>
    </source>
</evidence>
<evidence type="ECO:0000313" key="2">
    <source>
        <dbReference type="EMBL" id="RJP70755.1"/>
    </source>
</evidence>
<sequence>MKRPLTRTRLRLGSVIPMKYVKDEGVTSEEMRTLLANQPRGKEFRTNSGKLGEGKTKKPSR</sequence>
<dbReference type="Proteomes" id="UP000285961">
    <property type="component" value="Unassembled WGS sequence"/>
</dbReference>